<name>A0ABS3QYG1_9ACTN</name>
<evidence type="ECO:0000256" key="2">
    <source>
        <dbReference type="SAM" id="MobiDB-lite"/>
    </source>
</evidence>
<dbReference type="RefSeq" id="WP_208267321.1">
    <property type="nucleotide sequence ID" value="NZ_BAAAGM010000058.1"/>
</dbReference>
<feature type="compositionally biased region" description="Basic and acidic residues" evidence="2">
    <location>
        <begin position="421"/>
        <end position="430"/>
    </location>
</feature>
<evidence type="ECO:0000313" key="4">
    <source>
        <dbReference type="Proteomes" id="UP000666915"/>
    </source>
</evidence>
<feature type="region of interest" description="Disordered" evidence="2">
    <location>
        <begin position="45"/>
        <end position="83"/>
    </location>
</feature>
<keyword evidence="4" id="KW-1185">Reference proteome</keyword>
<feature type="compositionally biased region" description="Basic and acidic residues" evidence="2">
    <location>
        <begin position="70"/>
        <end position="83"/>
    </location>
</feature>
<dbReference type="Proteomes" id="UP000666915">
    <property type="component" value="Unassembled WGS sequence"/>
</dbReference>
<feature type="coiled-coil region" evidence="1">
    <location>
        <begin position="193"/>
        <end position="220"/>
    </location>
</feature>
<organism evidence="3 4">
    <name type="scientific">Actinomadura nitritigenes</name>
    <dbReference type="NCBI Taxonomy" id="134602"/>
    <lineage>
        <taxon>Bacteria</taxon>
        <taxon>Bacillati</taxon>
        <taxon>Actinomycetota</taxon>
        <taxon>Actinomycetes</taxon>
        <taxon>Streptosporangiales</taxon>
        <taxon>Thermomonosporaceae</taxon>
        <taxon>Actinomadura</taxon>
    </lineage>
</organism>
<proteinExistence type="predicted"/>
<evidence type="ECO:0000313" key="3">
    <source>
        <dbReference type="EMBL" id="MBO2439024.1"/>
    </source>
</evidence>
<sequence length="471" mass="50843">MSGAKVISVDAAAWRDAQASARDLAKVRRDMPRLLRQVERAARGDVERARREAAARQDGTDRALAGLSEQARRLEDETGRRLREHGERLAEGRREVAEQGERLAAEIARERAERRAGLAAVDARVGALRGESDAAAAAARRLFGDARTMHDAIRDTLPHDRFAPGRLERLAARLDVARGNLEAHAAGYSLSQVQDLYLDLSELRADVERLALEWEALRAEALAALRTVAATIEDNAERPIAEADPGTVLDVDHWTDGGLAALRDAVARQVDLVADPDCPLDAAELRALITETAPEHEGRLDALVERAAERIVASQLRVNVAEQVVAVLEGQGFAWSGNTYAAGDERRAFFSRLRHRADGGEVVVEVAPDGDGSGFTLRILSYEDDPDDAARRERSAAVSRALRAEGLDAGDPAEEGGEPDPALRDFDRLARPAAAPRPVASAAASRPVASAAASRPVARQDEVRGRGAHER</sequence>
<reference evidence="3 4" key="1">
    <citation type="submission" date="2021-03" db="EMBL/GenBank/DDBJ databases">
        <authorList>
            <person name="Kanchanasin P."/>
            <person name="Saeng-In P."/>
            <person name="Phongsopitanun W."/>
            <person name="Yuki M."/>
            <person name="Kudo T."/>
            <person name="Ohkuma M."/>
            <person name="Tanasupawat S."/>
        </authorList>
    </citation>
    <scope>NUCLEOTIDE SEQUENCE [LARGE SCALE GENOMIC DNA]</scope>
    <source>
        <strain evidence="3 4">L46</strain>
    </source>
</reference>
<comment type="caution">
    <text evidence="3">The sequence shown here is derived from an EMBL/GenBank/DDBJ whole genome shotgun (WGS) entry which is preliminary data.</text>
</comment>
<feature type="region of interest" description="Disordered" evidence="2">
    <location>
        <begin position="403"/>
        <end position="471"/>
    </location>
</feature>
<keyword evidence="1" id="KW-0175">Coiled coil</keyword>
<evidence type="ECO:0000256" key="1">
    <source>
        <dbReference type="SAM" id="Coils"/>
    </source>
</evidence>
<gene>
    <name evidence="3" type="ORF">J4557_16010</name>
</gene>
<feature type="compositionally biased region" description="Basic and acidic residues" evidence="2">
    <location>
        <begin position="458"/>
        <end position="471"/>
    </location>
</feature>
<dbReference type="EMBL" id="JAGEOK010000009">
    <property type="protein sequence ID" value="MBO2439024.1"/>
    <property type="molecule type" value="Genomic_DNA"/>
</dbReference>
<accession>A0ABS3QYG1</accession>
<feature type="compositionally biased region" description="Low complexity" evidence="2">
    <location>
        <begin position="431"/>
        <end position="457"/>
    </location>
</feature>
<protein>
    <submittedName>
        <fullName evidence="3">Uncharacterized protein</fullName>
    </submittedName>
</protein>
<feature type="compositionally biased region" description="Basic and acidic residues" evidence="2">
    <location>
        <begin position="45"/>
        <end position="61"/>
    </location>
</feature>